<sequence length="60" mass="6161">MRRVAVLAVTGALLALPALPACAPSVDPIGRLGRKAAERVGPRPTPVEVKTVRAVVGAKH</sequence>
<evidence type="ECO:0000256" key="1">
    <source>
        <dbReference type="SAM" id="SignalP"/>
    </source>
</evidence>
<proteinExistence type="predicted"/>
<dbReference type="HOGENOM" id="CLU_2940079_0_0_11"/>
<gene>
    <name evidence="2" type="ORF">SVTN_23110</name>
</gene>
<dbReference type="Proteomes" id="UP000031774">
    <property type="component" value="Chromosome"/>
</dbReference>
<evidence type="ECO:0000313" key="3">
    <source>
        <dbReference type="Proteomes" id="UP000031774"/>
    </source>
</evidence>
<dbReference type="AlphaFoldDB" id="A0A0B5IER2"/>
<reference evidence="2 3" key="1">
    <citation type="submission" date="2014-12" db="EMBL/GenBank/DDBJ databases">
        <title>Complete genome sequence of Streptomyces vietnamensis strain GIMV4.0001, a genetic manipulable producer of the benzoisochromanequinone antibiotic granaticin.</title>
        <authorList>
            <person name="Deng M.R."/>
            <person name="Guo J."/>
            <person name="Ma L.Y."/>
            <person name="Feng G.D."/>
            <person name="Mo C.Y."/>
            <person name="Zhu H.H."/>
        </authorList>
    </citation>
    <scope>NUCLEOTIDE SEQUENCE [LARGE SCALE GENOMIC DNA]</scope>
    <source>
        <strain evidence="3">GIMV4.0001</strain>
    </source>
</reference>
<dbReference type="RefSeq" id="WP_041130810.1">
    <property type="nucleotide sequence ID" value="NZ_CP010407.1"/>
</dbReference>
<feature type="chain" id="PRO_5002103551" description="Lipoprotein" evidence="1">
    <location>
        <begin position="24"/>
        <end position="60"/>
    </location>
</feature>
<dbReference type="KEGG" id="svt:SVTN_23110"/>
<accession>A0A0B5IER2</accession>
<keyword evidence="3" id="KW-1185">Reference proteome</keyword>
<dbReference type="EMBL" id="CP010407">
    <property type="protein sequence ID" value="AJF66839.1"/>
    <property type="molecule type" value="Genomic_DNA"/>
</dbReference>
<name>A0A0B5IER2_9ACTN</name>
<evidence type="ECO:0000313" key="2">
    <source>
        <dbReference type="EMBL" id="AJF66839.1"/>
    </source>
</evidence>
<organism evidence="2 3">
    <name type="scientific">Streptomyces vietnamensis</name>
    <dbReference type="NCBI Taxonomy" id="362257"/>
    <lineage>
        <taxon>Bacteria</taxon>
        <taxon>Bacillati</taxon>
        <taxon>Actinomycetota</taxon>
        <taxon>Actinomycetes</taxon>
        <taxon>Kitasatosporales</taxon>
        <taxon>Streptomycetaceae</taxon>
        <taxon>Streptomyces</taxon>
    </lineage>
</organism>
<protein>
    <recommendedName>
        <fullName evidence="4">Lipoprotein</fullName>
    </recommendedName>
</protein>
<evidence type="ECO:0008006" key="4">
    <source>
        <dbReference type="Google" id="ProtNLM"/>
    </source>
</evidence>
<feature type="signal peptide" evidence="1">
    <location>
        <begin position="1"/>
        <end position="23"/>
    </location>
</feature>
<dbReference type="STRING" id="362257.SVTN_23110"/>
<keyword evidence="1" id="KW-0732">Signal</keyword>